<name>A0ABV2AR28_9EUKA</name>
<accession>A0ABV2AR28</accession>
<feature type="coiled-coil region" evidence="1">
    <location>
        <begin position="361"/>
        <end position="392"/>
    </location>
</feature>
<dbReference type="EMBL" id="JBDODL010002254">
    <property type="protein sequence ID" value="MES1922125.1"/>
    <property type="molecule type" value="Genomic_DNA"/>
</dbReference>
<reference evidence="2 3" key="1">
    <citation type="journal article" date="2024" name="BMC Biol.">
        <title>Comparative genomics of Ascetosporea gives new insight into the evolutionary basis for animal parasitism in Rhizaria.</title>
        <authorList>
            <person name="Hiltunen Thoren M."/>
            <person name="Onut-Brannstrom I."/>
            <person name="Alfjorden A."/>
            <person name="Peckova H."/>
            <person name="Swords F."/>
            <person name="Hooper C."/>
            <person name="Holzer A.S."/>
            <person name="Bass D."/>
            <person name="Burki F."/>
        </authorList>
    </citation>
    <scope>NUCLEOTIDE SEQUENCE [LARGE SCALE GENOMIC DNA]</scope>
    <source>
        <strain evidence="2">20-A016</strain>
    </source>
</reference>
<evidence type="ECO:0000313" key="2">
    <source>
        <dbReference type="EMBL" id="MES1922125.1"/>
    </source>
</evidence>
<sequence>KTIDSQSLIHISEVENIKTIGLALGCEPNNIRSEAGIIDFIREFVAEILQRDRSVTDTFNLRETVADELARKNSEIHRLNGLLGLANNRYGDLNMENQQQSTIVARCLNKLNACIVNNDKRSHSRQLNESDIEATVDQVCADMTALFKSNERLTDEIGRINDRTDDSHNATNIKTAQLKQLKQSNRTLTKEKKTLIEQIRVVENNHDIELAAMKADNDRLNTDIANANAEIVKLVTEVGLKEKSIASHRSQLDGLLGRSTIIEGQLRESNVRCTSLLESNNVVNAELSKINELYEKLKIEYDRKQIDLTDESRALQEKFDNANKTVTDLQTRLRFALQKTAESEKKTTEFAQQISHTLDTNQSLNKTNVALKEKLKTKNDQYTTIYDELAEK</sequence>
<dbReference type="Proteomes" id="UP001439008">
    <property type="component" value="Unassembled WGS sequence"/>
</dbReference>
<keyword evidence="1" id="KW-0175">Coiled coil</keyword>
<evidence type="ECO:0000256" key="1">
    <source>
        <dbReference type="SAM" id="Coils"/>
    </source>
</evidence>
<protein>
    <submittedName>
        <fullName evidence="2">Uncharacterized protein</fullName>
    </submittedName>
</protein>
<comment type="caution">
    <text evidence="2">The sequence shown here is derived from an EMBL/GenBank/DDBJ whole genome shotgun (WGS) entry which is preliminary data.</text>
</comment>
<gene>
    <name evidence="2" type="ORF">MHBO_003639</name>
</gene>
<organism evidence="2 3">
    <name type="scientific">Bonamia ostreae</name>
    <dbReference type="NCBI Taxonomy" id="126728"/>
    <lineage>
        <taxon>Eukaryota</taxon>
        <taxon>Sar</taxon>
        <taxon>Rhizaria</taxon>
        <taxon>Endomyxa</taxon>
        <taxon>Ascetosporea</taxon>
        <taxon>Haplosporida</taxon>
        <taxon>Bonamia</taxon>
    </lineage>
</organism>
<feature type="coiled-coil region" evidence="1">
    <location>
        <begin position="280"/>
        <end position="332"/>
    </location>
</feature>
<feature type="non-terminal residue" evidence="2">
    <location>
        <position position="1"/>
    </location>
</feature>
<proteinExistence type="predicted"/>
<evidence type="ECO:0000313" key="3">
    <source>
        <dbReference type="Proteomes" id="UP001439008"/>
    </source>
</evidence>
<feature type="coiled-coil region" evidence="1">
    <location>
        <begin position="178"/>
        <end position="237"/>
    </location>
</feature>
<feature type="non-terminal residue" evidence="2">
    <location>
        <position position="392"/>
    </location>
</feature>
<keyword evidence="3" id="KW-1185">Reference proteome</keyword>